<evidence type="ECO:0000256" key="1">
    <source>
        <dbReference type="ARBA" id="ARBA00006738"/>
    </source>
</evidence>
<dbReference type="Gene3D" id="3.40.1350.10">
    <property type="match status" value="1"/>
</dbReference>
<dbReference type="SUPFAM" id="SSF52980">
    <property type="entry name" value="Restriction endonuclease-like"/>
    <property type="match status" value="1"/>
</dbReference>
<dbReference type="InterPro" id="IPR011335">
    <property type="entry name" value="Restrct_endonuc-II-like"/>
</dbReference>
<name>A0ABQ1QVZ5_9RHOB</name>
<dbReference type="PANTHER" id="PTHR34039:SF1">
    <property type="entry name" value="UPF0102 PROTEIN YRAN"/>
    <property type="match status" value="1"/>
</dbReference>
<reference evidence="3" key="1">
    <citation type="journal article" date="2019" name="Int. J. Syst. Evol. Microbiol.">
        <title>The Global Catalogue of Microorganisms (GCM) 10K type strain sequencing project: providing services to taxonomists for standard genome sequencing and annotation.</title>
        <authorList>
            <consortium name="The Broad Institute Genomics Platform"/>
            <consortium name="The Broad Institute Genome Sequencing Center for Infectious Disease"/>
            <person name="Wu L."/>
            <person name="Ma J."/>
        </authorList>
    </citation>
    <scope>NUCLEOTIDE SEQUENCE [LARGE SCALE GENOMIC DNA]</scope>
    <source>
        <strain evidence="3">CGMCC 1.12922</strain>
    </source>
</reference>
<evidence type="ECO:0000313" key="3">
    <source>
        <dbReference type="Proteomes" id="UP000617355"/>
    </source>
</evidence>
<proteinExistence type="inferred from homology"/>
<dbReference type="RefSeq" id="WP_188529436.1">
    <property type="nucleotide sequence ID" value="NZ_BMGI01000005.1"/>
</dbReference>
<dbReference type="PANTHER" id="PTHR34039">
    <property type="entry name" value="UPF0102 PROTEIN YRAN"/>
    <property type="match status" value="1"/>
</dbReference>
<protein>
    <submittedName>
        <fullName evidence="2">UPF0102 protein</fullName>
    </submittedName>
</protein>
<dbReference type="Proteomes" id="UP000617355">
    <property type="component" value="Unassembled WGS sequence"/>
</dbReference>
<dbReference type="InterPro" id="IPR003509">
    <property type="entry name" value="UPF0102_YraN-like"/>
</dbReference>
<dbReference type="EMBL" id="BMGI01000005">
    <property type="protein sequence ID" value="GGD44972.1"/>
    <property type="molecule type" value="Genomic_DNA"/>
</dbReference>
<dbReference type="Pfam" id="PF02021">
    <property type="entry name" value="UPF0102"/>
    <property type="match status" value="1"/>
</dbReference>
<keyword evidence="3" id="KW-1185">Reference proteome</keyword>
<organism evidence="2 3">
    <name type="scientific">Sinisalibacter lacisalsi</name>
    <dbReference type="NCBI Taxonomy" id="1526570"/>
    <lineage>
        <taxon>Bacteria</taxon>
        <taxon>Pseudomonadati</taxon>
        <taxon>Pseudomonadota</taxon>
        <taxon>Alphaproteobacteria</taxon>
        <taxon>Rhodobacterales</taxon>
        <taxon>Roseobacteraceae</taxon>
        <taxon>Sinisalibacter</taxon>
    </lineage>
</organism>
<accession>A0ABQ1QVZ5</accession>
<gene>
    <name evidence="2" type="ORF">GCM10011358_30900</name>
</gene>
<sequence>MSGMVSYLAGMAAEDAVAADYARRGHAVAARRWRGSRGELDLVLRDGAGLIVVEVKKARDFARAADRLTRAQMSRIAGAVSEFVAAEPRGQLTDVRFDLALVDAAGRVQILENVWA</sequence>
<comment type="caution">
    <text evidence="2">The sequence shown here is derived from an EMBL/GenBank/DDBJ whole genome shotgun (WGS) entry which is preliminary data.</text>
</comment>
<comment type="similarity">
    <text evidence="1">Belongs to the UPF0102 family.</text>
</comment>
<evidence type="ECO:0000313" key="2">
    <source>
        <dbReference type="EMBL" id="GGD44972.1"/>
    </source>
</evidence>
<dbReference type="InterPro" id="IPR011856">
    <property type="entry name" value="tRNA_endonuc-like_dom_sf"/>
</dbReference>